<dbReference type="EMBL" id="BAAANN010000005">
    <property type="protein sequence ID" value="GAA1949366.1"/>
    <property type="molecule type" value="Genomic_DNA"/>
</dbReference>
<organism evidence="6 7">
    <name type="scientific">Amycolatopsis minnesotensis</name>
    <dbReference type="NCBI Taxonomy" id="337894"/>
    <lineage>
        <taxon>Bacteria</taxon>
        <taxon>Bacillati</taxon>
        <taxon>Actinomycetota</taxon>
        <taxon>Actinomycetes</taxon>
        <taxon>Pseudonocardiales</taxon>
        <taxon>Pseudonocardiaceae</taxon>
        <taxon>Amycolatopsis</taxon>
    </lineage>
</organism>
<accession>A0ABN2QFB8</accession>
<evidence type="ECO:0000256" key="2">
    <source>
        <dbReference type="ARBA" id="ARBA00022801"/>
    </source>
</evidence>
<dbReference type="Gene3D" id="2.115.10.20">
    <property type="entry name" value="Glycosyl hydrolase domain, family 43"/>
    <property type="match status" value="1"/>
</dbReference>
<keyword evidence="5" id="KW-0732">Signal</keyword>
<evidence type="ECO:0000256" key="5">
    <source>
        <dbReference type="SAM" id="SignalP"/>
    </source>
</evidence>
<dbReference type="SUPFAM" id="SSF75005">
    <property type="entry name" value="Arabinanase/levansucrase/invertase"/>
    <property type="match status" value="1"/>
</dbReference>
<dbReference type="PANTHER" id="PTHR42812">
    <property type="entry name" value="BETA-XYLOSIDASE"/>
    <property type="match status" value="1"/>
</dbReference>
<evidence type="ECO:0000256" key="1">
    <source>
        <dbReference type="ARBA" id="ARBA00009865"/>
    </source>
</evidence>
<dbReference type="Pfam" id="PF04616">
    <property type="entry name" value="Glyco_hydro_43"/>
    <property type="match status" value="1"/>
</dbReference>
<dbReference type="InterPro" id="IPR051795">
    <property type="entry name" value="Glycosyl_Hydrlase_43"/>
</dbReference>
<evidence type="ECO:0000313" key="6">
    <source>
        <dbReference type="EMBL" id="GAA1949366.1"/>
    </source>
</evidence>
<protein>
    <submittedName>
        <fullName evidence="6">Glycoside hydrolase family 43 protein</fullName>
    </submittedName>
</protein>
<name>A0ABN2QFB8_9PSEU</name>
<comment type="similarity">
    <text evidence="1 4">Belongs to the glycosyl hydrolase 43 family.</text>
</comment>
<reference evidence="6 7" key="1">
    <citation type="journal article" date="2019" name="Int. J. Syst. Evol. Microbiol.">
        <title>The Global Catalogue of Microorganisms (GCM) 10K type strain sequencing project: providing services to taxonomists for standard genome sequencing and annotation.</title>
        <authorList>
            <consortium name="The Broad Institute Genomics Platform"/>
            <consortium name="The Broad Institute Genome Sequencing Center for Infectious Disease"/>
            <person name="Wu L."/>
            <person name="Ma J."/>
        </authorList>
    </citation>
    <scope>NUCLEOTIDE SEQUENCE [LARGE SCALE GENOMIC DNA]</scope>
    <source>
        <strain evidence="6 7">JCM 14545</strain>
    </source>
</reference>
<dbReference type="Proteomes" id="UP001501116">
    <property type="component" value="Unassembled WGS sequence"/>
</dbReference>
<dbReference type="InterPro" id="IPR023296">
    <property type="entry name" value="Glyco_hydro_beta-prop_sf"/>
</dbReference>
<dbReference type="CDD" id="cd08999">
    <property type="entry name" value="GH43_ABN-like"/>
    <property type="match status" value="1"/>
</dbReference>
<keyword evidence="7" id="KW-1185">Reference proteome</keyword>
<dbReference type="RefSeq" id="WP_344415427.1">
    <property type="nucleotide sequence ID" value="NZ_BAAANN010000005.1"/>
</dbReference>
<dbReference type="PANTHER" id="PTHR42812:SF5">
    <property type="entry name" value="ENDO-ARABINASE"/>
    <property type="match status" value="1"/>
</dbReference>
<keyword evidence="2 4" id="KW-0378">Hydrolase</keyword>
<gene>
    <name evidence="6" type="ORF">GCM10009754_17460</name>
</gene>
<feature type="chain" id="PRO_5047358895" evidence="5">
    <location>
        <begin position="23"/>
        <end position="308"/>
    </location>
</feature>
<sequence length="308" mass="31749">MRPRLIAVVAVLVFAQAVPAVASGRAAAPVLLLAQNFADPDVVRTDAGYVGFSTSSGAGNVPYAVSAAPGSGWAVKGDALPNPPRWATPGGFWAPDVARRADGGFVLYFSATVAASGQMCVGAATSGDPAGPYHPAGDAALVCVPGDSGDIDPQTFVDGDGRRYLLYKSNGARTGSPAAIWLQELEADALTLKGPRTELLRADLAAEKSVVEAPSMVKRQDGYTLFYSADTFQSSGYHTSYANAPALTGPFVKSDAPLLGTRPGLDGPGGADVVDGHLFFHGWLDPGHTSRGLYTLPLSFDGERPVAG</sequence>
<evidence type="ECO:0000313" key="7">
    <source>
        <dbReference type="Proteomes" id="UP001501116"/>
    </source>
</evidence>
<feature type="signal peptide" evidence="5">
    <location>
        <begin position="1"/>
        <end position="22"/>
    </location>
</feature>
<comment type="caution">
    <text evidence="6">The sequence shown here is derived from an EMBL/GenBank/DDBJ whole genome shotgun (WGS) entry which is preliminary data.</text>
</comment>
<evidence type="ECO:0000256" key="3">
    <source>
        <dbReference type="ARBA" id="ARBA00023295"/>
    </source>
</evidence>
<keyword evidence="3 4" id="KW-0326">Glycosidase</keyword>
<proteinExistence type="inferred from homology"/>
<evidence type="ECO:0000256" key="4">
    <source>
        <dbReference type="RuleBase" id="RU361187"/>
    </source>
</evidence>
<dbReference type="InterPro" id="IPR006710">
    <property type="entry name" value="Glyco_hydro_43"/>
</dbReference>
<dbReference type="GO" id="GO:0016787">
    <property type="term" value="F:hydrolase activity"/>
    <property type="evidence" value="ECO:0007669"/>
    <property type="project" value="UniProtKB-KW"/>
</dbReference>